<dbReference type="RefSeq" id="WP_144089686.1">
    <property type="nucleotide sequence ID" value="NZ_VMHE01000043.1"/>
</dbReference>
<sequence>MKDFIGTFGSCLIISWILVFFIGFFLEHIYITAAIFAFFLAIIIAIFIERESRIEELEKNVERLLNNQQDSEE</sequence>
<evidence type="ECO:0000256" key="1">
    <source>
        <dbReference type="SAM" id="Phobius"/>
    </source>
</evidence>
<dbReference type="AlphaFoldDB" id="A0A556P6G4"/>
<accession>A0A556P6G4</accession>
<keyword evidence="3" id="KW-1185">Reference proteome</keyword>
<reference evidence="2 3" key="1">
    <citation type="submission" date="2019-07" db="EMBL/GenBank/DDBJ databases">
        <title>Allobacillus sp. nov. SKP isolated from shrimp paste of Euphausiacea.</title>
        <authorList>
            <person name="Kanchanasin P."/>
            <person name="Tanasupawat S."/>
            <person name="Shi W."/>
            <person name="Wu L."/>
            <person name="Ma J."/>
        </authorList>
    </citation>
    <scope>NUCLEOTIDE SEQUENCE [LARGE SCALE GENOMIC DNA]</scope>
    <source>
        <strain evidence="2 3">SKP4-8</strain>
    </source>
</reference>
<organism evidence="2 3">
    <name type="scientific">Allobacillus salarius</name>
    <dbReference type="NCBI Taxonomy" id="1955272"/>
    <lineage>
        <taxon>Bacteria</taxon>
        <taxon>Bacillati</taxon>
        <taxon>Bacillota</taxon>
        <taxon>Bacilli</taxon>
        <taxon>Bacillales</taxon>
        <taxon>Bacillaceae</taxon>
        <taxon>Allobacillus</taxon>
    </lineage>
</organism>
<keyword evidence="1" id="KW-0472">Membrane</keyword>
<proteinExistence type="predicted"/>
<comment type="caution">
    <text evidence="2">The sequence shown here is derived from an EMBL/GenBank/DDBJ whole genome shotgun (WGS) entry which is preliminary data.</text>
</comment>
<protein>
    <submittedName>
        <fullName evidence="2">Uncharacterized protein</fullName>
    </submittedName>
</protein>
<keyword evidence="1" id="KW-1133">Transmembrane helix</keyword>
<dbReference type="EMBL" id="VMHE01000043">
    <property type="protein sequence ID" value="TSJ59980.1"/>
    <property type="molecule type" value="Genomic_DNA"/>
</dbReference>
<keyword evidence="1" id="KW-0812">Transmembrane</keyword>
<name>A0A556P6G4_9BACI</name>
<dbReference type="OrthoDB" id="2942144at2"/>
<evidence type="ECO:0000313" key="3">
    <source>
        <dbReference type="Proteomes" id="UP000316425"/>
    </source>
</evidence>
<gene>
    <name evidence="2" type="ORF">FPQ13_12640</name>
</gene>
<feature type="transmembrane region" description="Helical" evidence="1">
    <location>
        <begin position="5"/>
        <end position="23"/>
    </location>
</feature>
<evidence type="ECO:0000313" key="2">
    <source>
        <dbReference type="EMBL" id="TSJ59980.1"/>
    </source>
</evidence>
<feature type="transmembrane region" description="Helical" evidence="1">
    <location>
        <begin position="29"/>
        <end position="48"/>
    </location>
</feature>
<dbReference type="Proteomes" id="UP000316425">
    <property type="component" value="Unassembled WGS sequence"/>
</dbReference>